<keyword evidence="1" id="KW-0812">Transmembrane</keyword>
<proteinExistence type="predicted"/>
<evidence type="ECO:0000256" key="1">
    <source>
        <dbReference type="SAM" id="Phobius"/>
    </source>
</evidence>
<evidence type="ECO:0000313" key="2">
    <source>
        <dbReference type="EMBL" id="AYV86037.1"/>
    </source>
</evidence>
<accession>A0A3G5AFT6</accession>
<protein>
    <submittedName>
        <fullName evidence="2">Uncharacterized protein</fullName>
    </submittedName>
</protein>
<feature type="transmembrane region" description="Helical" evidence="1">
    <location>
        <begin position="48"/>
        <end position="65"/>
    </location>
</feature>
<dbReference type="EMBL" id="MK072491">
    <property type="protein sequence ID" value="AYV86037.1"/>
    <property type="molecule type" value="Genomic_DNA"/>
</dbReference>
<name>A0A3G5AFT6_9VIRU</name>
<keyword evidence="1" id="KW-1133">Transmembrane helix</keyword>
<keyword evidence="1" id="KW-0472">Membrane</keyword>
<organism evidence="2">
    <name type="scientific">Solivirus sp</name>
    <dbReference type="NCBI Taxonomy" id="2487772"/>
    <lineage>
        <taxon>Viruses</taxon>
        <taxon>Pithoviruses</taxon>
    </lineage>
</organism>
<sequence length="91" mass="10794">MQDRGKSDTNKFNIIVYKIGQLNKEKRIMEFALGTTVMSGAYLIYERSLWVFSSIFFGSVSIWWLKRLRAEIDELETQKRKCDENSIFKMN</sequence>
<gene>
    <name evidence="2" type="ORF">Solivirus3_37</name>
</gene>
<reference evidence="2" key="1">
    <citation type="submission" date="2018-10" db="EMBL/GenBank/DDBJ databases">
        <title>Hidden diversity of soil giant viruses.</title>
        <authorList>
            <person name="Schulz F."/>
            <person name="Alteio L."/>
            <person name="Goudeau D."/>
            <person name="Ryan E.M."/>
            <person name="Malmstrom R.R."/>
            <person name="Blanchard J."/>
            <person name="Woyke T."/>
        </authorList>
    </citation>
    <scope>NUCLEOTIDE SEQUENCE</scope>
    <source>
        <strain evidence="2">SOV1</strain>
    </source>
</reference>